<reference evidence="2 3" key="1">
    <citation type="submission" date="2016-10" db="EMBL/GenBank/DDBJ databases">
        <authorList>
            <person name="de Groot N.N."/>
        </authorList>
    </citation>
    <scope>NUCLEOTIDE SEQUENCE [LARGE SCALE GENOMIC DNA]</scope>
    <source>
        <strain evidence="2 3">DSM 22187</strain>
    </source>
</reference>
<organism evidence="2 3">
    <name type="scientific">Halohasta litchfieldiae</name>
    <dbReference type="NCBI Taxonomy" id="1073996"/>
    <lineage>
        <taxon>Archaea</taxon>
        <taxon>Methanobacteriati</taxon>
        <taxon>Methanobacteriota</taxon>
        <taxon>Stenosarchaea group</taxon>
        <taxon>Halobacteria</taxon>
        <taxon>Halobacteriales</taxon>
        <taxon>Haloferacaceae</taxon>
        <taxon>Halohasta</taxon>
    </lineage>
</organism>
<dbReference type="KEGG" id="hae:halTADL_2425"/>
<accession>A0A2H4Q4B1</accession>
<dbReference type="EMBL" id="FNYR01000030">
    <property type="protein sequence ID" value="SEJ20429.1"/>
    <property type="molecule type" value="Genomic_DNA"/>
</dbReference>
<evidence type="ECO:0000313" key="2">
    <source>
        <dbReference type="EMBL" id="SEJ20429.1"/>
    </source>
</evidence>
<dbReference type="GeneID" id="76389873"/>
<keyword evidence="3" id="KW-1185">Reference proteome</keyword>
<dbReference type="AlphaFoldDB" id="A0A1H6WTY9"/>
<protein>
    <submittedName>
        <fullName evidence="2">Uncharacterized protein</fullName>
    </submittedName>
</protein>
<feature type="region of interest" description="Disordered" evidence="1">
    <location>
        <begin position="1"/>
        <end position="59"/>
    </location>
</feature>
<accession>A0A1H6WTY9</accession>
<evidence type="ECO:0000256" key="1">
    <source>
        <dbReference type="SAM" id="MobiDB-lite"/>
    </source>
</evidence>
<gene>
    <name evidence="2" type="ORF">SAMN05444271_13038</name>
</gene>
<proteinExistence type="predicted"/>
<evidence type="ECO:0000313" key="3">
    <source>
        <dbReference type="Proteomes" id="UP000198888"/>
    </source>
</evidence>
<feature type="compositionally biased region" description="Acidic residues" evidence="1">
    <location>
        <begin position="1"/>
        <end position="39"/>
    </location>
</feature>
<dbReference type="OrthoDB" id="170048at2157"/>
<name>A0A1H6WTY9_9EURY</name>
<dbReference type="RefSeq" id="WP_218143706.1">
    <property type="nucleotide sequence ID" value="NZ_CP024845.1"/>
</dbReference>
<dbReference type="Proteomes" id="UP000198888">
    <property type="component" value="Unassembled WGS sequence"/>
</dbReference>
<sequence>MSESDSDPEPELEAEPGVDEDLADESHDTDDESELDVSDPELGKATIVFDDPDGDTTKRTVDNEHIVYFQDHWQLKTGTDADGNDVIRRIPRQRVHYVERSVEEFQDRVDAMLDQARKRLPIEIPI</sequence>